<keyword evidence="5 6" id="KW-0233">DNA recombination</keyword>
<comment type="caution">
    <text evidence="8">The sequence shown here is derived from an EMBL/GenBank/DDBJ whole genome shotgun (WGS) entry which is preliminary data.</text>
</comment>
<dbReference type="PANTHER" id="PTHR33217:SF8">
    <property type="entry name" value="MUTATOR FAMILY TRANSPOSASE"/>
    <property type="match status" value="1"/>
</dbReference>
<sequence>MMEAEMTEHLRYNKYERSDSTNSRNGRKTKTIHSKYGETTIELPLDRYASFEPKIVKKRQKNISAIDDKIISMYAKSITTRQISE</sequence>
<evidence type="ECO:0000256" key="7">
    <source>
        <dbReference type="SAM" id="MobiDB-lite"/>
    </source>
</evidence>
<dbReference type="InterPro" id="IPR001207">
    <property type="entry name" value="Transposase_mutator"/>
</dbReference>
<dbReference type="GO" id="GO:0006313">
    <property type="term" value="P:DNA transposition"/>
    <property type="evidence" value="ECO:0007669"/>
    <property type="project" value="UniProtKB-UniRule"/>
</dbReference>
<evidence type="ECO:0000313" key="9">
    <source>
        <dbReference type="Proteomes" id="UP000724657"/>
    </source>
</evidence>
<evidence type="ECO:0000256" key="1">
    <source>
        <dbReference type="ARBA" id="ARBA00002190"/>
    </source>
</evidence>
<keyword evidence="4 6" id="KW-0238">DNA-binding</keyword>
<dbReference type="PANTHER" id="PTHR33217">
    <property type="entry name" value="TRANSPOSASE FOR INSERTION SEQUENCE ELEMENT IS1081"/>
    <property type="match status" value="1"/>
</dbReference>
<evidence type="ECO:0000256" key="6">
    <source>
        <dbReference type="RuleBase" id="RU365089"/>
    </source>
</evidence>
<dbReference type="AlphaFoldDB" id="A0A9E2KZ62"/>
<name>A0A9E2KZ62_9FUSO</name>
<evidence type="ECO:0000256" key="3">
    <source>
        <dbReference type="ARBA" id="ARBA00022578"/>
    </source>
</evidence>
<feature type="region of interest" description="Disordered" evidence="7">
    <location>
        <begin position="1"/>
        <end position="33"/>
    </location>
</feature>
<organism evidence="8 9">
    <name type="scientific">Candidatus Fusobacterium pullicola</name>
    <dbReference type="NCBI Taxonomy" id="2838601"/>
    <lineage>
        <taxon>Bacteria</taxon>
        <taxon>Fusobacteriati</taxon>
        <taxon>Fusobacteriota</taxon>
        <taxon>Fusobacteriia</taxon>
        <taxon>Fusobacteriales</taxon>
        <taxon>Fusobacteriaceae</taxon>
        <taxon>Fusobacterium</taxon>
    </lineage>
</organism>
<keyword evidence="3 6" id="KW-0815">Transposition</keyword>
<evidence type="ECO:0000256" key="2">
    <source>
        <dbReference type="ARBA" id="ARBA00010961"/>
    </source>
</evidence>
<evidence type="ECO:0000256" key="4">
    <source>
        <dbReference type="ARBA" id="ARBA00023125"/>
    </source>
</evidence>
<comment type="similarity">
    <text evidence="2 6">Belongs to the transposase mutator family.</text>
</comment>
<gene>
    <name evidence="8" type="ORF">IAA47_07175</name>
</gene>
<accession>A0A9E2KZ62</accession>
<proteinExistence type="inferred from homology"/>
<dbReference type="GO" id="GO:0004803">
    <property type="term" value="F:transposase activity"/>
    <property type="evidence" value="ECO:0007669"/>
    <property type="project" value="UniProtKB-UniRule"/>
</dbReference>
<reference evidence="8" key="1">
    <citation type="journal article" date="2021" name="PeerJ">
        <title>Extensive microbial diversity within the chicken gut microbiome revealed by metagenomics and culture.</title>
        <authorList>
            <person name="Gilroy R."/>
            <person name="Ravi A."/>
            <person name="Getino M."/>
            <person name="Pursley I."/>
            <person name="Horton D.L."/>
            <person name="Alikhan N.F."/>
            <person name="Baker D."/>
            <person name="Gharbi K."/>
            <person name="Hall N."/>
            <person name="Watson M."/>
            <person name="Adriaenssens E.M."/>
            <person name="Foster-Nyarko E."/>
            <person name="Jarju S."/>
            <person name="Secka A."/>
            <person name="Antonio M."/>
            <person name="Oren A."/>
            <person name="Chaudhuri R.R."/>
            <person name="La Ragione R."/>
            <person name="Hildebrand F."/>
            <person name="Pallen M.J."/>
        </authorList>
    </citation>
    <scope>NUCLEOTIDE SEQUENCE</scope>
    <source>
        <strain evidence="8">A6-441</strain>
    </source>
</reference>
<evidence type="ECO:0000256" key="5">
    <source>
        <dbReference type="ARBA" id="ARBA00023172"/>
    </source>
</evidence>
<protein>
    <recommendedName>
        <fullName evidence="6">Mutator family transposase</fullName>
    </recommendedName>
</protein>
<evidence type="ECO:0000313" key="8">
    <source>
        <dbReference type="EMBL" id="MBU3842745.1"/>
    </source>
</evidence>
<feature type="compositionally biased region" description="Basic and acidic residues" evidence="7">
    <location>
        <begin position="1"/>
        <end position="19"/>
    </location>
</feature>
<dbReference type="EMBL" id="JAHLFN010000067">
    <property type="protein sequence ID" value="MBU3842745.1"/>
    <property type="molecule type" value="Genomic_DNA"/>
</dbReference>
<dbReference type="GO" id="GO:0003677">
    <property type="term" value="F:DNA binding"/>
    <property type="evidence" value="ECO:0007669"/>
    <property type="project" value="UniProtKB-UniRule"/>
</dbReference>
<keyword evidence="6" id="KW-0814">Transposable element</keyword>
<reference evidence="8" key="2">
    <citation type="submission" date="2021-04" db="EMBL/GenBank/DDBJ databases">
        <authorList>
            <person name="Gilroy R."/>
        </authorList>
    </citation>
    <scope>NUCLEOTIDE SEQUENCE</scope>
    <source>
        <strain evidence="8">A6-441</strain>
    </source>
</reference>
<dbReference type="Proteomes" id="UP000724657">
    <property type="component" value="Unassembled WGS sequence"/>
</dbReference>
<comment type="function">
    <text evidence="1 6">Required for the transposition of the insertion element.</text>
</comment>
<dbReference type="Pfam" id="PF00872">
    <property type="entry name" value="Transposase_mut"/>
    <property type="match status" value="1"/>
</dbReference>